<feature type="compositionally biased region" description="Basic and acidic residues" evidence="1">
    <location>
        <begin position="271"/>
        <end position="281"/>
    </location>
</feature>
<dbReference type="EMBL" id="FXAN01000035">
    <property type="protein sequence ID" value="SMF98858.1"/>
    <property type="molecule type" value="Genomic_DNA"/>
</dbReference>
<reference evidence="2 3" key="1">
    <citation type="submission" date="2017-04" db="EMBL/GenBank/DDBJ databases">
        <authorList>
            <person name="Afonso C.L."/>
            <person name="Miller P.J."/>
            <person name="Scott M.A."/>
            <person name="Spackman E."/>
            <person name="Goraichik I."/>
            <person name="Dimitrov K.M."/>
            <person name="Suarez D.L."/>
            <person name="Swayne D.E."/>
        </authorList>
    </citation>
    <scope>NUCLEOTIDE SEQUENCE [LARGE SCALE GENOMIC DNA]</scope>
    <source>
        <strain evidence="2">LMG 28154</strain>
    </source>
</reference>
<feature type="compositionally biased region" description="Polar residues" evidence="1">
    <location>
        <begin position="242"/>
        <end position="251"/>
    </location>
</feature>
<dbReference type="InterPro" id="IPR015003">
    <property type="entry name" value="DUF1853"/>
</dbReference>
<evidence type="ECO:0000256" key="1">
    <source>
        <dbReference type="SAM" id="MobiDB-lite"/>
    </source>
</evidence>
<feature type="compositionally biased region" description="Polar residues" evidence="1">
    <location>
        <begin position="282"/>
        <end position="295"/>
    </location>
</feature>
<gene>
    <name evidence="2" type="ORF">BSIN_2696</name>
</gene>
<dbReference type="AlphaFoldDB" id="A0A238H0U3"/>
<protein>
    <recommendedName>
        <fullName evidence="4">DUF1853 domain-containing protein</fullName>
    </recommendedName>
</protein>
<evidence type="ECO:0000313" key="2">
    <source>
        <dbReference type="EMBL" id="SMF98858.1"/>
    </source>
</evidence>
<organism evidence="2 3">
    <name type="scientific">Burkholderia singularis</name>
    <dbReference type="NCBI Taxonomy" id="1503053"/>
    <lineage>
        <taxon>Bacteria</taxon>
        <taxon>Pseudomonadati</taxon>
        <taxon>Pseudomonadota</taxon>
        <taxon>Betaproteobacteria</taxon>
        <taxon>Burkholderiales</taxon>
        <taxon>Burkholderiaceae</taxon>
        <taxon>Burkholderia</taxon>
        <taxon>pseudomallei group</taxon>
    </lineage>
</organism>
<feature type="compositionally biased region" description="Low complexity" evidence="1">
    <location>
        <begin position="296"/>
        <end position="319"/>
    </location>
</feature>
<feature type="region of interest" description="Disordered" evidence="1">
    <location>
        <begin position="228"/>
        <end position="333"/>
    </location>
</feature>
<name>A0A238H0U3_9BURK</name>
<dbReference type="Proteomes" id="UP000198460">
    <property type="component" value="Unassembled WGS sequence"/>
</dbReference>
<sequence length="459" mass="48735">MSAAASPVPLNLLRDAAVRDLAWLLSSVSLVAPSARAPTAQPWASGADPAAAAAWLIALDAHPEPLHAALAQARPVRLGRYAECLLGYFAQHAPSLTLVAANLPLRRNGLTLGECDFLVETASGERLHWELAVKYYLCVATSGAASLAHFVGPNLADRFDLKYARLVDHQLRLTTRDEFASLGHPGPWRAQMLVKGWLFYPVRGGGLAGSAAMTSGAAAGDAVCARPDESGRMAAGGERQSPRSPWSSVTQRAAGEPGAANSAQAAGSRHAGNETRRDRQTELQIDLQSDSQTNLQADSKADSQTDSQTDSQRSSQAASLAGSQTDSRNAALPPADRLTAFGWPAIRDPLEVEAGHPRGFWITRNEWLALGAEQCPDARWMLLPRLAWLAPRAIDDASAARGQNALLDADAMLARAAELPGPALVAALVRGRDAVWREAVRGFIVPDDWPARAAAFAGR</sequence>
<accession>A0A238H0U3</accession>
<evidence type="ECO:0008006" key="4">
    <source>
        <dbReference type="Google" id="ProtNLM"/>
    </source>
</evidence>
<dbReference type="Pfam" id="PF08907">
    <property type="entry name" value="DUF1853"/>
    <property type="match status" value="2"/>
</dbReference>
<proteinExistence type="predicted"/>
<evidence type="ECO:0000313" key="3">
    <source>
        <dbReference type="Proteomes" id="UP000198460"/>
    </source>
</evidence>